<sequence>MADSLARLMRLLDQMGEDEAAPEPRRNRNNRNRAPRNNSAPPSHNSSSPPKFNNSGTQNMTGLINNAGYVEGNGNGSIISGGFDSSTKNYY</sequence>
<feature type="compositionally biased region" description="Low complexity" evidence="1">
    <location>
        <begin position="35"/>
        <end position="55"/>
    </location>
</feature>
<evidence type="ECO:0000313" key="3">
    <source>
        <dbReference type="Proteomes" id="UP000053144"/>
    </source>
</evidence>
<dbReference type="Proteomes" id="UP000053144">
    <property type="component" value="Chromosome 9"/>
</dbReference>
<dbReference type="OMA" id="KADARRC"/>
<feature type="region of interest" description="Disordered" evidence="1">
    <location>
        <begin position="1"/>
        <end position="91"/>
    </location>
</feature>
<dbReference type="AlphaFoldDB" id="A0A0L9VD92"/>
<reference evidence="3" key="1">
    <citation type="journal article" date="2015" name="Proc. Natl. Acad. Sci. U.S.A.">
        <title>Genome sequencing of adzuki bean (Vigna angularis) provides insight into high starch and low fat accumulation and domestication.</title>
        <authorList>
            <person name="Yang K."/>
            <person name="Tian Z."/>
            <person name="Chen C."/>
            <person name="Luo L."/>
            <person name="Zhao B."/>
            <person name="Wang Z."/>
            <person name="Yu L."/>
            <person name="Li Y."/>
            <person name="Sun Y."/>
            <person name="Li W."/>
            <person name="Chen Y."/>
            <person name="Li Y."/>
            <person name="Zhang Y."/>
            <person name="Ai D."/>
            <person name="Zhao J."/>
            <person name="Shang C."/>
            <person name="Ma Y."/>
            <person name="Wu B."/>
            <person name="Wang M."/>
            <person name="Gao L."/>
            <person name="Sun D."/>
            <person name="Zhang P."/>
            <person name="Guo F."/>
            <person name="Wang W."/>
            <person name="Li Y."/>
            <person name="Wang J."/>
            <person name="Varshney R.K."/>
            <person name="Wang J."/>
            <person name="Ling H.Q."/>
            <person name="Wan P."/>
        </authorList>
    </citation>
    <scope>NUCLEOTIDE SEQUENCE</scope>
    <source>
        <strain evidence="3">cv. Jingnong 6</strain>
    </source>
</reference>
<evidence type="ECO:0000313" key="2">
    <source>
        <dbReference type="EMBL" id="KOM53020.1"/>
    </source>
</evidence>
<accession>A0A0L9VD92</accession>
<organism evidence="2 3">
    <name type="scientific">Phaseolus angularis</name>
    <name type="common">Azuki bean</name>
    <name type="synonym">Vigna angularis</name>
    <dbReference type="NCBI Taxonomy" id="3914"/>
    <lineage>
        <taxon>Eukaryota</taxon>
        <taxon>Viridiplantae</taxon>
        <taxon>Streptophyta</taxon>
        <taxon>Embryophyta</taxon>
        <taxon>Tracheophyta</taxon>
        <taxon>Spermatophyta</taxon>
        <taxon>Magnoliopsida</taxon>
        <taxon>eudicotyledons</taxon>
        <taxon>Gunneridae</taxon>
        <taxon>Pentapetalae</taxon>
        <taxon>rosids</taxon>
        <taxon>fabids</taxon>
        <taxon>Fabales</taxon>
        <taxon>Fabaceae</taxon>
        <taxon>Papilionoideae</taxon>
        <taxon>50 kb inversion clade</taxon>
        <taxon>NPAAA clade</taxon>
        <taxon>indigoferoid/millettioid clade</taxon>
        <taxon>Phaseoleae</taxon>
        <taxon>Vigna</taxon>
    </lineage>
</organism>
<gene>
    <name evidence="2" type="ORF">LR48_Vigan09g167900</name>
</gene>
<dbReference type="Gramene" id="KOM53020">
    <property type="protein sequence ID" value="KOM53020"/>
    <property type="gene ID" value="LR48_Vigan09g167900"/>
</dbReference>
<name>A0A0L9VD92_PHAAN</name>
<protein>
    <submittedName>
        <fullName evidence="2">Uncharacterized protein</fullName>
    </submittedName>
</protein>
<proteinExistence type="predicted"/>
<dbReference type="EMBL" id="CM003379">
    <property type="protein sequence ID" value="KOM53020.1"/>
    <property type="molecule type" value="Genomic_DNA"/>
</dbReference>
<evidence type="ECO:0000256" key="1">
    <source>
        <dbReference type="SAM" id="MobiDB-lite"/>
    </source>
</evidence>